<reference evidence="2" key="2">
    <citation type="submission" date="2013-12" db="EMBL/GenBank/DDBJ databases">
        <title>Evolution of pathogenesis and genome organization in the Tremellales.</title>
        <authorList>
            <person name="Cuomo C."/>
            <person name="Litvintseva A."/>
            <person name="Heitman J."/>
            <person name="Chen Y."/>
            <person name="Sun S."/>
            <person name="Springer D."/>
            <person name="Dromer F."/>
            <person name="Young S."/>
            <person name="Zeng Q."/>
            <person name="Chapman S."/>
            <person name="Gujja S."/>
            <person name="Saif S."/>
            <person name="Birren B."/>
        </authorList>
    </citation>
    <scope>NUCLEOTIDE SEQUENCE [LARGE SCALE GENOMIC DNA]</scope>
    <source>
        <strain evidence="2">BCC8398</strain>
    </source>
</reference>
<evidence type="ECO:0000313" key="2">
    <source>
        <dbReference type="Proteomes" id="UP000092666"/>
    </source>
</evidence>
<dbReference type="EMBL" id="KV700129">
    <property type="protein sequence ID" value="OCF32754.1"/>
    <property type="molecule type" value="Genomic_DNA"/>
</dbReference>
<sequence length="141" mass="15125">MRMTNDKFEEERMELSNGERLRRGMGIKRQGPKAKRGEAVVKRASCTPTTTTVQQIETDTITFTPTMYFGATTICAYSLPITATVTSTATVEASTITVYPTETAAIITSTVTSIPRITRTVTATSTAYTAKCSALIGVGLG</sequence>
<proteinExistence type="predicted"/>
<organism evidence="1 2">
    <name type="scientific">Kwoniella heveanensis BCC8398</name>
    <dbReference type="NCBI Taxonomy" id="1296120"/>
    <lineage>
        <taxon>Eukaryota</taxon>
        <taxon>Fungi</taxon>
        <taxon>Dikarya</taxon>
        <taxon>Basidiomycota</taxon>
        <taxon>Agaricomycotina</taxon>
        <taxon>Tremellomycetes</taxon>
        <taxon>Tremellales</taxon>
        <taxon>Cryptococcaceae</taxon>
        <taxon>Kwoniella</taxon>
    </lineage>
</organism>
<evidence type="ECO:0000313" key="1">
    <source>
        <dbReference type="EMBL" id="OCF32754.1"/>
    </source>
</evidence>
<gene>
    <name evidence="1" type="ORF">I316_05675</name>
</gene>
<keyword evidence="2" id="KW-1185">Reference proteome</keyword>
<reference evidence="1 2" key="1">
    <citation type="submission" date="2013-07" db="EMBL/GenBank/DDBJ databases">
        <title>The Genome Sequence of Cryptococcus heveanensis BCC8398.</title>
        <authorList>
            <consortium name="The Broad Institute Genome Sequencing Platform"/>
            <person name="Cuomo C."/>
            <person name="Litvintseva A."/>
            <person name="Chen Y."/>
            <person name="Heitman J."/>
            <person name="Sun S."/>
            <person name="Springer D."/>
            <person name="Dromer F."/>
            <person name="Young S.K."/>
            <person name="Zeng Q."/>
            <person name="Gargeya S."/>
            <person name="Fitzgerald M."/>
            <person name="Abouelleil A."/>
            <person name="Alvarado L."/>
            <person name="Berlin A.M."/>
            <person name="Chapman S.B."/>
            <person name="Dewar J."/>
            <person name="Goldberg J."/>
            <person name="Griggs A."/>
            <person name="Gujja S."/>
            <person name="Hansen M."/>
            <person name="Howarth C."/>
            <person name="Imamovic A."/>
            <person name="Larimer J."/>
            <person name="McCowan C."/>
            <person name="Murphy C."/>
            <person name="Pearson M."/>
            <person name="Priest M."/>
            <person name="Roberts A."/>
            <person name="Saif S."/>
            <person name="Shea T."/>
            <person name="Sykes S."/>
            <person name="Wortman J."/>
            <person name="Nusbaum C."/>
            <person name="Birren B."/>
        </authorList>
    </citation>
    <scope>NUCLEOTIDE SEQUENCE [LARGE SCALE GENOMIC DNA]</scope>
    <source>
        <strain evidence="1 2">BCC8398</strain>
    </source>
</reference>
<name>A0A1B9GNR6_9TREE</name>
<accession>A0A1B9GNR6</accession>
<dbReference type="AlphaFoldDB" id="A0A1B9GNR6"/>
<dbReference type="Proteomes" id="UP000092666">
    <property type="component" value="Unassembled WGS sequence"/>
</dbReference>
<protein>
    <submittedName>
        <fullName evidence="1">Uncharacterized protein</fullName>
    </submittedName>
</protein>